<evidence type="ECO:0000313" key="10">
    <source>
        <dbReference type="Proteomes" id="UP001189429"/>
    </source>
</evidence>
<dbReference type="PANTHER" id="PTHR42885:SF2">
    <property type="entry name" value="HISTIDINOL-PHOSPHATE AMINOTRANSFERASE"/>
    <property type="match status" value="1"/>
</dbReference>
<dbReference type="InterPro" id="IPR004839">
    <property type="entry name" value="Aminotransferase_I/II_large"/>
</dbReference>
<dbReference type="Gene3D" id="3.90.1150.10">
    <property type="entry name" value="Aspartate Aminotransferase, domain 1"/>
    <property type="match status" value="1"/>
</dbReference>
<evidence type="ECO:0000256" key="2">
    <source>
        <dbReference type="ARBA" id="ARBA00005011"/>
    </source>
</evidence>
<evidence type="ECO:0000256" key="1">
    <source>
        <dbReference type="ARBA" id="ARBA00001933"/>
    </source>
</evidence>
<reference evidence="9" key="1">
    <citation type="submission" date="2023-10" db="EMBL/GenBank/DDBJ databases">
        <authorList>
            <person name="Chen Y."/>
            <person name="Shah S."/>
            <person name="Dougan E. K."/>
            <person name="Thang M."/>
            <person name="Chan C."/>
        </authorList>
    </citation>
    <scope>NUCLEOTIDE SEQUENCE [LARGE SCALE GENOMIC DNA]</scope>
</reference>
<evidence type="ECO:0000256" key="4">
    <source>
        <dbReference type="ARBA" id="ARBA00022576"/>
    </source>
</evidence>
<dbReference type="CDD" id="cd00609">
    <property type="entry name" value="AAT_like"/>
    <property type="match status" value="1"/>
</dbReference>
<proteinExistence type="predicted"/>
<organism evidence="9 10">
    <name type="scientific">Prorocentrum cordatum</name>
    <dbReference type="NCBI Taxonomy" id="2364126"/>
    <lineage>
        <taxon>Eukaryota</taxon>
        <taxon>Sar</taxon>
        <taxon>Alveolata</taxon>
        <taxon>Dinophyceae</taxon>
        <taxon>Prorocentrales</taxon>
        <taxon>Prorocentraceae</taxon>
        <taxon>Prorocentrum</taxon>
    </lineage>
</organism>
<evidence type="ECO:0000256" key="3">
    <source>
        <dbReference type="ARBA" id="ARBA00012748"/>
    </source>
</evidence>
<keyword evidence="4" id="KW-0032">Aminotransferase</keyword>
<evidence type="ECO:0000259" key="8">
    <source>
        <dbReference type="Pfam" id="PF00155"/>
    </source>
</evidence>
<protein>
    <recommendedName>
        <fullName evidence="3">histidinol-phosphate transaminase</fullName>
        <ecNumber evidence="3">2.6.1.9</ecNumber>
    </recommendedName>
</protein>
<keyword evidence="10" id="KW-1185">Reference proteome</keyword>
<dbReference type="Proteomes" id="UP001189429">
    <property type="component" value="Unassembled WGS sequence"/>
</dbReference>
<sequence>VAILVDECYYEFMDPATTVKDEVASLPNLFVCRTFSKTWGIPSLRMGYLMSAKENVNALSAVRGPYDVNQLAVVACQAALKARSYVDGYVDEVMRRAKPRLEEFLKAKGIGFWPSWANFIFCYFSDPLPLEAELRSRGILVRPKKDAEGVTGLRISIGTLEQIEQLCGALEELLPGKGGEPAAKKPKL</sequence>
<comment type="catalytic activity">
    <reaction evidence="7">
        <text>L-histidinol phosphate + 2-oxoglutarate = 3-(imidazol-4-yl)-2-oxopropyl phosphate + L-glutamate</text>
        <dbReference type="Rhea" id="RHEA:23744"/>
        <dbReference type="ChEBI" id="CHEBI:16810"/>
        <dbReference type="ChEBI" id="CHEBI:29985"/>
        <dbReference type="ChEBI" id="CHEBI:57766"/>
        <dbReference type="ChEBI" id="CHEBI:57980"/>
        <dbReference type="EC" id="2.6.1.9"/>
    </reaction>
</comment>
<dbReference type="PANTHER" id="PTHR42885">
    <property type="entry name" value="HISTIDINOL-PHOSPHATE AMINOTRANSFERASE-RELATED"/>
    <property type="match status" value="1"/>
</dbReference>
<evidence type="ECO:0000313" key="9">
    <source>
        <dbReference type="EMBL" id="CAK0803722.1"/>
    </source>
</evidence>
<dbReference type="EMBL" id="CAUYUJ010003070">
    <property type="protein sequence ID" value="CAK0803722.1"/>
    <property type="molecule type" value="Genomic_DNA"/>
</dbReference>
<dbReference type="Gene3D" id="3.40.640.10">
    <property type="entry name" value="Type I PLP-dependent aspartate aminotransferase-like (Major domain)"/>
    <property type="match status" value="1"/>
</dbReference>
<dbReference type="InterPro" id="IPR015424">
    <property type="entry name" value="PyrdxlP-dep_Trfase"/>
</dbReference>
<feature type="non-terminal residue" evidence="9">
    <location>
        <position position="1"/>
    </location>
</feature>
<comment type="pathway">
    <text evidence="2">Amino-acid biosynthesis; L-histidine biosynthesis; L-histidine from 5-phospho-alpha-D-ribose 1-diphosphate: step 7/9.</text>
</comment>
<dbReference type="Pfam" id="PF00155">
    <property type="entry name" value="Aminotran_1_2"/>
    <property type="match status" value="1"/>
</dbReference>
<dbReference type="EC" id="2.6.1.9" evidence="3"/>
<dbReference type="SUPFAM" id="SSF53383">
    <property type="entry name" value="PLP-dependent transferases"/>
    <property type="match status" value="1"/>
</dbReference>
<gene>
    <name evidence="9" type="ORF">PCOR1329_LOCUS10784</name>
</gene>
<name>A0ABN9QG61_9DINO</name>
<feature type="domain" description="Aminotransferase class I/classII large" evidence="8">
    <location>
        <begin position="3"/>
        <end position="170"/>
    </location>
</feature>
<accession>A0ABN9QG61</accession>
<evidence type="ECO:0000256" key="7">
    <source>
        <dbReference type="ARBA" id="ARBA00047481"/>
    </source>
</evidence>
<comment type="caution">
    <text evidence="9">The sequence shown here is derived from an EMBL/GenBank/DDBJ whole genome shotgun (WGS) entry which is preliminary data.</text>
</comment>
<evidence type="ECO:0000256" key="6">
    <source>
        <dbReference type="ARBA" id="ARBA00022898"/>
    </source>
</evidence>
<keyword evidence="6" id="KW-0663">Pyridoxal phosphate</keyword>
<comment type="cofactor">
    <cofactor evidence="1">
        <name>pyridoxal 5'-phosphate</name>
        <dbReference type="ChEBI" id="CHEBI:597326"/>
    </cofactor>
</comment>
<dbReference type="InterPro" id="IPR015422">
    <property type="entry name" value="PyrdxlP-dep_Trfase_small"/>
</dbReference>
<keyword evidence="5" id="KW-0808">Transferase</keyword>
<evidence type="ECO:0000256" key="5">
    <source>
        <dbReference type="ARBA" id="ARBA00022679"/>
    </source>
</evidence>
<dbReference type="InterPro" id="IPR015421">
    <property type="entry name" value="PyrdxlP-dep_Trfase_major"/>
</dbReference>